<evidence type="ECO:0000313" key="2">
    <source>
        <dbReference type="Proteomes" id="UP000271650"/>
    </source>
</evidence>
<sequence length="139" mass="15545">MGTLHSSALMETSAHSRLDIAERIEAGLSFSAVVETKRELGLTDQDLADVLDVSTKTLQRIGSRPDARLSLTVGDRLYRLSRVASFAVEVFGDRQRAREWLREPQFGLGMRAPLHLLRTDAGTQEVWDLLGRIQYGVYS</sequence>
<name>A0ACD5HLS7_9PROT</name>
<organism evidence="1 2">
    <name type="scientific">Acidithiobacillus sulfuriphilus</name>
    <dbReference type="NCBI Taxonomy" id="1867749"/>
    <lineage>
        <taxon>Bacteria</taxon>
        <taxon>Pseudomonadati</taxon>
        <taxon>Pseudomonadota</taxon>
        <taxon>Acidithiobacillia</taxon>
        <taxon>Acidithiobacillales</taxon>
        <taxon>Acidithiobacillaceae</taxon>
        <taxon>Acidithiobacillus</taxon>
    </lineage>
</organism>
<gene>
    <name evidence="1" type="ORF">EC580_011690</name>
</gene>
<dbReference type="Proteomes" id="UP000271650">
    <property type="component" value="Chromosome"/>
</dbReference>
<proteinExistence type="predicted"/>
<evidence type="ECO:0000313" key="1">
    <source>
        <dbReference type="EMBL" id="XRI76607.1"/>
    </source>
</evidence>
<protein>
    <submittedName>
        <fullName evidence="1">DUF2384 domain-containing protein</fullName>
    </submittedName>
</protein>
<reference evidence="1 2" key="1">
    <citation type="journal article" date="2019" name="Int. J. Syst. Evol. Microbiol.">
        <title>Acidithiobacillus sulfuriphilus sp. nov.: an extremely acidophilic sulfur-oxidizing chemolithotroph isolated from a neutral pH environment.</title>
        <authorList>
            <person name="Falagan C."/>
            <person name="Moya-Beltran A."/>
            <person name="Castro M."/>
            <person name="Quatrini R."/>
            <person name="Johnson D.B."/>
        </authorList>
    </citation>
    <scope>NUCLEOTIDE SEQUENCE [LARGE SCALE GENOMIC DNA]</scope>
    <source>
        <strain evidence="1 2">CJ-2</strain>
    </source>
</reference>
<dbReference type="EMBL" id="CP127527">
    <property type="protein sequence ID" value="XRI76607.1"/>
    <property type="molecule type" value="Genomic_DNA"/>
</dbReference>
<accession>A0ACD5HLS7</accession>
<keyword evidence="2" id="KW-1185">Reference proteome</keyword>